<protein>
    <submittedName>
        <fullName evidence="1">Uncharacterized protein</fullName>
    </submittedName>
</protein>
<reference evidence="1" key="1">
    <citation type="submission" date="2023-10" db="EMBL/GenBank/DDBJ databases">
        <title>Genome assembly of Pristionchus species.</title>
        <authorList>
            <person name="Yoshida K."/>
            <person name="Sommer R.J."/>
        </authorList>
    </citation>
    <scope>NUCLEOTIDE SEQUENCE</scope>
    <source>
        <strain evidence="1">RS0144</strain>
    </source>
</reference>
<comment type="caution">
    <text evidence="1">The sequence shown here is derived from an EMBL/GenBank/DDBJ whole genome shotgun (WGS) entry which is preliminary data.</text>
</comment>
<sequence>LRLLSDKCSHLEILYCLPLLTARGIIAAIQRFISRNRPQAVFSAYFRSELCDVVWRLLGLTVGTDDVVTSKDPTIIIYPLGMGNCAVSIGPHLTVKIMRNKMNMSLNYSKIVIITTQKQISST</sequence>
<dbReference type="EMBL" id="BTSX01000002">
    <property type="protein sequence ID" value="GMS84395.1"/>
    <property type="molecule type" value="Genomic_DNA"/>
</dbReference>
<evidence type="ECO:0000313" key="2">
    <source>
        <dbReference type="Proteomes" id="UP001432027"/>
    </source>
</evidence>
<organism evidence="1 2">
    <name type="scientific">Pristionchus entomophagus</name>
    <dbReference type="NCBI Taxonomy" id="358040"/>
    <lineage>
        <taxon>Eukaryota</taxon>
        <taxon>Metazoa</taxon>
        <taxon>Ecdysozoa</taxon>
        <taxon>Nematoda</taxon>
        <taxon>Chromadorea</taxon>
        <taxon>Rhabditida</taxon>
        <taxon>Rhabditina</taxon>
        <taxon>Diplogasteromorpha</taxon>
        <taxon>Diplogasteroidea</taxon>
        <taxon>Neodiplogasteridae</taxon>
        <taxon>Pristionchus</taxon>
    </lineage>
</organism>
<keyword evidence="2" id="KW-1185">Reference proteome</keyword>
<name>A0AAV5SN25_9BILA</name>
<dbReference type="AlphaFoldDB" id="A0AAV5SN25"/>
<dbReference type="Proteomes" id="UP001432027">
    <property type="component" value="Unassembled WGS sequence"/>
</dbReference>
<feature type="non-terminal residue" evidence="1">
    <location>
        <position position="1"/>
    </location>
</feature>
<evidence type="ECO:0000313" key="1">
    <source>
        <dbReference type="EMBL" id="GMS84395.1"/>
    </source>
</evidence>
<gene>
    <name evidence="1" type="ORF">PENTCL1PPCAC_6570</name>
</gene>
<proteinExistence type="predicted"/>
<accession>A0AAV5SN25</accession>